<dbReference type="PANTHER" id="PTHR11647:SF1">
    <property type="entry name" value="COLLAPSIN RESPONSE MEDIATOR PROTEIN"/>
    <property type="match status" value="1"/>
</dbReference>
<dbReference type="RefSeq" id="WP_039680151.1">
    <property type="nucleotide sequence ID" value="NZ_JWHR01000109.1"/>
</dbReference>
<dbReference type="GO" id="GO:0016810">
    <property type="term" value="F:hydrolase activity, acting on carbon-nitrogen (but not peptide) bonds"/>
    <property type="evidence" value="ECO:0007669"/>
    <property type="project" value="InterPro"/>
</dbReference>
<feature type="modified residue" description="N6-carboxylysine" evidence="5">
    <location>
        <position position="153"/>
    </location>
</feature>
<comment type="similarity">
    <text evidence="1">Belongs to the peptidase M38 family.</text>
</comment>
<comment type="cofactor">
    <cofactor evidence="1 4">
        <name>Zn(2+)</name>
        <dbReference type="ChEBI" id="CHEBI:29105"/>
    </cofactor>
    <text evidence="1 4">Binds 2 Zn(2+) ions per subunit.</text>
</comment>
<comment type="PTM">
    <text evidence="1">Carboxylation allows a single lysine to coordinate two zinc ions.</text>
</comment>
<sequence length="382" mass="41560">MILIKNVEVYSPEYKGKKDVFVSGGKISLIEDNINFENEKIKIIDGSGKKLTPGFIDQHVHITGGGGEGSFKTRAPEITLSKLTTAGITTVVGLLGTDGTTRSVENLVSKAKALKEEGITVFAHTGSYEYPSVTVTGSIKKDICFIDEIIGVKLALSDHRAPNVSNLELQRVASDARVAGMLSGKPGIVVLHMGDGKKGLQPVREILEETEIPMKSIRPTHVNRREELLKEAFDYAKSGGKIDLTCGIKEQFTPGRCIKRALEENVPSENITISSDGYGSWSKYDEAGNLVKMGVSSVSSLHNEFKQMVNELDFTVEDALVYLTSNVAKGLEVYPRKGCVAEGSDADLLLLDENLDIDTVIANGKVMIENKEILVYGSYEQM</sequence>
<keyword evidence="1" id="KW-0378">Hydrolase</keyword>
<dbReference type="EMBL" id="JWHR01000109">
    <property type="protein sequence ID" value="KHS56700.1"/>
    <property type="molecule type" value="Genomic_DNA"/>
</dbReference>
<dbReference type="OrthoDB" id="9775607at2"/>
<dbReference type="STRING" id="1577792.QX51_12000"/>
<keyword evidence="1 4" id="KW-0479">Metal-binding</keyword>
<keyword evidence="1" id="KW-0482">Metalloprotease</keyword>
<feature type="binding site" evidence="4">
    <location>
        <position position="221"/>
    </location>
    <ligand>
        <name>Zn(2+)</name>
        <dbReference type="ChEBI" id="CHEBI:29105"/>
        <label>2</label>
        <note>catalytic</note>
    </ligand>
</feature>
<feature type="binding site" evidence="3">
    <location>
        <position position="128"/>
    </location>
    <ligand>
        <name>substrate</name>
    </ligand>
</feature>
<comment type="caution">
    <text evidence="7">The sequence shown here is derived from an EMBL/GenBank/DDBJ whole genome shotgun (WGS) entry which is preliminary data.</text>
</comment>
<comment type="PTM">
    <text evidence="5">Carbamylation allows a single lysine to coordinate two zinc ions.</text>
</comment>
<gene>
    <name evidence="7" type="ORF">QX51_12000</name>
</gene>
<evidence type="ECO:0000256" key="2">
    <source>
        <dbReference type="PIRSR" id="PIRSR001238-1"/>
    </source>
</evidence>
<dbReference type="GO" id="GO:0008798">
    <property type="term" value="F:beta-aspartyl-peptidase activity"/>
    <property type="evidence" value="ECO:0007669"/>
    <property type="project" value="InterPro"/>
</dbReference>
<dbReference type="PANTHER" id="PTHR11647">
    <property type="entry name" value="HYDRANTOINASE/DIHYDROPYRIMIDINASE FAMILY MEMBER"/>
    <property type="match status" value="1"/>
</dbReference>
<feature type="binding site" evidence="3">
    <location>
        <position position="97"/>
    </location>
    <ligand>
        <name>substrate</name>
    </ligand>
</feature>
<dbReference type="GO" id="GO:0008237">
    <property type="term" value="F:metallopeptidase activity"/>
    <property type="evidence" value="ECO:0007669"/>
    <property type="project" value="UniProtKB-KW"/>
</dbReference>
<feature type="domain" description="Amidohydrolase-related" evidence="6">
    <location>
        <begin position="51"/>
        <end position="366"/>
    </location>
</feature>
<dbReference type="EC" id="3.4.19.-" evidence="1"/>
<dbReference type="Gene3D" id="2.30.40.10">
    <property type="entry name" value="Urease, subunit C, domain 1"/>
    <property type="match status" value="1"/>
</dbReference>
<comment type="subcellular location">
    <subcellularLocation>
        <location evidence="1">Cytoplasm</location>
    </subcellularLocation>
</comment>
<evidence type="ECO:0000256" key="1">
    <source>
        <dbReference type="PIRNR" id="PIRNR001238"/>
    </source>
</evidence>
<dbReference type="AlphaFoldDB" id="A0A0B3WQC7"/>
<proteinExistence type="inferred from homology"/>
<feature type="binding site" evidence="3">
    <location>
        <position position="160"/>
    </location>
    <ligand>
        <name>substrate</name>
    </ligand>
</feature>
<name>A0A0B3WQC7_9FIRM</name>
<dbReference type="InterPro" id="IPR050378">
    <property type="entry name" value="Metallo-dep_Hydrolases_sf"/>
</dbReference>
<dbReference type="InterPro" id="IPR011059">
    <property type="entry name" value="Metal-dep_hydrolase_composite"/>
</dbReference>
<keyword evidence="1 4" id="KW-0862">Zinc</keyword>
<evidence type="ECO:0000256" key="3">
    <source>
        <dbReference type="PIRSR" id="PIRSR001238-2"/>
    </source>
</evidence>
<accession>A0A0B3WQC7</accession>
<dbReference type="InterPro" id="IPR032466">
    <property type="entry name" value="Metal_Hydrolase"/>
</dbReference>
<dbReference type="Gene3D" id="3.20.20.140">
    <property type="entry name" value="Metal-dependent hydrolases"/>
    <property type="match status" value="1"/>
</dbReference>
<comment type="function">
    <text evidence="1">Catalyzes the hydrolytic cleavage of a subset of L-isoaspartyl (L-beta-aspartyl) dipeptides. Used to degrade proteins damaged by L-isoaspartyl residues formation.</text>
</comment>
<dbReference type="SUPFAM" id="SSF51338">
    <property type="entry name" value="Composite domain of metallo-dependent hydrolases"/>
    <property type="match status" value="1"/>
</dbReference>
<feature type="binding site" evidence="3">
    <location>
        <begin position="66"/>
        <end position="68"/>
    </location>
    <ligand>
        <name>substrate</name>
    </ligand>
</feature>
<reference evidence="7 8" key="1">
    <citation type="submission" date="2014-12" db="EMBL/GenBank/DDBJ databases">
        <title>Draft genome sequence of Terrisporobacter sp. 08-306576, isolated from the blood culture of a bacteremia patient.</title>
        <authorList>
            <person name="Lund L.C."/>
            <person name="Sydenham T.V."/>
            <person name="Hogh S.V."/>
            <person name="Skov M.N."/>
            <person name="Kemp M."/>
            <person name="Justesen U.S."/>
        </authorList>
    </citation>
    <scope>NUCLEOTIDE SEQUENCE [LARGE SCALE GENOMIC DNA]</scope>
    <source>
        <strain evidence="7 8">08-306576</strain>
    </source>
</reference>
<evidence type="ECO:0000313" key="7">
    <source>
        <dbReference type="EMBL" id="KHS56700.1"/>
    </source>
</evidence>
<feature type="binding site" evidence="3">
    <location>
        <position position="224"/>
    </location>
    <ligand>
        <name>substrate</name>
    </ligand>
</feature>
<dbReference type="Pfam" id="PF01979">
    <property type="entry name" value="Amidohydro_1"/>
    <property type="match status" value="1"/>
</dbReference>
<feature type="binding site" evidence="4">
    <location>
        <position position="192"/>
    </location>
    <ligand>
        <name>Zn(2+)</name>
        <dbReference type="ChEBI" id="CHEBI:29105"/>
        <label>2</label>
        <note>catalytic</note>
    </ligand>
</feature>
<dbReference type="GO" id="GO:0046872">
    <property type="term" value="F:metal ion binding"/>
    <property type="evidence" value="ECO:0007669"/>
    <property type="project" value="UniProtKB-KW"/>
</dbReference>
<evidence type="ECO:0000259" key="6">
    <source>
        <dbReference type="Pfam" id="PF01979"/>
    </source>
</evidence>
<dbReference type="PIRSF" id="PIRSF001238">
    <property type="entry name" value="IadA"/>
    <property type="match status" value="1"/>
</dbReference>
<dbReference type="Proteomes" id="UP000031189">
    <property type="component" value="Unassembled WGS sequence"/>
</dbReference>
<evidence type="ECO:0000313" key="8">
    <source>
        <dbReference type="Proteomes" id="UP000031189"/>
    </source>
</evidence>
<dbReference type="GO" id="GO:0005737">
    <property type="term" value="C:cytoplasm"/>
    <property type="evidence" value="ECO:0007669"/>
    <property type="project" value="UniProtKB-SubCell"/>
</dbReference>
<feature type="binding site" description="via carbamate group" evidence="4">
    <location>
        <position position="153"/>
    </location>
    <ligand>
        <name>Zn(2+)</name>
        <dbReference type="ChEBI" id="CHEBI:29105"/>
        <label>2</label>
        <note>catalytic</note>
    </ligand>
</feature>
<evidence type="ECO:0000256" key="5">
    <source>
        <dbReference type="PIRSR" id="PIRSR001238-50"/>
    </source>
</evidence>
<feature type="binding site" evidence="3">
    <location>
        <position position="280"/>
    </location>
    <ligand>
        <name>substrate</name>
    </ligand>
</feature>
<feature type="active site" description="Proton acceptor" evidence="2">
    <location>
        <position position="276"/>
    </location>
</feature>
<organism evidence="7 8">
    <name type="scientific">Terrisporobacter othiniensis</name>
    <dbReference type="NCBI Taxonomy" id="1577792"/>
    <lineage>
        <taxon>Bacteria</taxon>
        <taxon>Bacillati</taxon>
        <taxon>Bacillota</taxon>
        <taxon>Clostridia</taxon>
        <taxon>Peptostreptococcales</taxon>
        <taxon>Peptostreptococcaceae</taxon>
        <taxon>Terrisporobacter</taxon>
    </lineage>
</organism>
<dbReference type="GO" id="GO:0006508">
    <property type="term" value="P:proteolysis"/>
    <property type="evidence" value="ECO:0007669"/>
    <property type="project" value="UniProtKB-KW"/>
</dbReference>
<dbReference type="SUPFAM" id="SSF51556">
    <property type="entry name" value="Metallo-dependent hydrolases"/>
    <property type="match status" value="1"/>
</dbReference>
<dbReference type="InterPro" id="IPR006680">
    <property type="entry name" value="Amidohydro-rel"/>
</dbReference>
<evidence type="ECO:0000256" key="4">
    <source>
        <dbReference type="PIRSR" id="PIRSR001238-3"/>
    </source>
</evidence>
<protein>
    <recommendedName>
        <fullName evidence="1">Isoaspartyl dipeptidase</fullName>
        <ecNumber evidence="1">3.4.19.-</ecNumber>
    </recommendedName>
</protein>
<feature type="binding site" description="via carbamate group" evidence="4">
    <location>
        <position position="153"/>
    </location>
    <ligand>
        <name>Zn(2+)</name>
        <dbReference type="ChEBI" id="CHEBI:29105"/>
        <label>1</label>
        <note>catalytic</note>
    </ligand>
</feature>
<dbReference type="NCBIfam" id="TIGR01975">
    <property type="entry name" value="isoAsp_dipep"/>
    <property type="match status" value="1"/>
</dbReference>
<keyword evidence="8" id="KW-1185">Reference proteome</keyword>
<feature type="binding site" evidence="4">
    <location>
        <position position="59"/>
    </location>
    <ligand>
        <name>Zn(2+)</name>
        <dbReference type="ChEBI" id="CHEBI:29105"/>
        <label>1</label>
        <note>catalytic</note>
    </ligand>
</feature>
<feature type="binding site" evidence="4">
    <location>
        <position position="61"/>
    </location>
    <ligand>
        <name>Zn(2+)</name>
        <dbReference type="ChEBI" id="CHEBI:29105"/>
        <label>1</label>
        <note>catalytic</note>
    </ligand>
</feature>
<dbReference type="InterPro" id="IPR010229">
    <property type="entry name" value="Pept_M38_dipep"/>
</dbReference>
<feature type="binding site" evidence="4">
    <location>
        <position position="276"/>
    </location>
    <ligand>
        <name>Zn(2+)</name>
        <dbReference type="ChEBI" id="CHEBI:29105"/>
        <label>1</label>
        <note>catalytic</note>
    </ligand>
</feature>
<keyword evidence="1" id="KW-0645">Protease</keyword>